<evidence type="ECO:0000313" key="2">
    <source>
        <dbReference type="Proteomes" id="UP001054821"/>
    </source>
</evidence>
<name>A0AAD4V261_PRUDU</name>
<dbReference type="AlphaFoldDB" id="A0AAD4V261"/>
<proteinExistence type="predicted"/>
<sequence>MSDTAPRKGISTKLALFKSKGDTRPGVLRWPLSEHFGQILGGFEVWVYMPSSRTASPENELLGISGLCRH</sequence>
<evidence type="ECO:0000313" key="1">
    <source>
        <dbReference type="EMBL" id="KAI5316953.1"/>
    </source>
</evidence>
<reference evidence="1 2" key="1">
    <citation type="journal article" date="2022" name="G3 (Bethesda)">
        <title>Whole-genome sequence and methylome profiling of the almond [Prunus dulcis (Mill.) D.A. Webb] cultivar 'Nonpareil'.</title>
        <authorList>
            <person name="D'Amico-Willman K.M."/>
            <person name="Ouma W.Z."/>
            <person name="Meulia T."/>
            <person name="Sideli G.M."/>
            <person name="Gradziel T.M."/>
            <person name="Fresnedo-Ramirez J."/>
        </authorList>
    </citation>
    <scope>NUCLEOTIDE SEQUENCE [LARGE SCALE GENOMIC DNA]</scope>
    <source>
        <strain evidence="1">Clone GOH B32 T37-40</strain>
    </source>
</reference>
<dbReference type="EMBL" id="JAJFAZ020000007">
    <property type="protein sequence ID" value="KAI5316953.1"/>
    <property type="molecule type" value="Genomic_DNA"/>
</dbReference>
<comment type="caution">
    <text evidence="1">The sequence shown here is derived from an EMBL/GenBank/DDBJ whole genome shotgun (WGS) entry which is preliminary data.</text>
</comment>
<organism evidence="1 2">
    <name type="scientific">Prunus dulcis</name>
    <name type="common">Almond</name>
    <name type="synonym">Amygdalus dulcis</name>
    <dbReference type="NCBI Taxonomy" id="3755"/>
    <lineage>
        <taxon>Eukaryota</taxon>
        <taxon>Viridiplantae</taxon>
        <taxon>Streptophyta</taxon>
        <taxon>Embryophyta</taxon>
        <taxon>Tracheophyta</taxon>
        <taxon>Spermatophyta</taxon>
        <taxon>Magnoliopsida</taxon>
        <taxon>eudicotyledons</taxon>
        <taxon>Gunneridae</taxon>
        <taxon>Pentapetalae</taxon>
        <taxon>rosids</taxon>
        <taxon>fabids</taxon>
        <taxon>Rosales</taxon>
        <taxon>Rosaceae</taxon>
        <taxon>Amygdaloideae</taxon>
        <taxon>Amygdaleae</taxon>
        <taxon>Prunus</taxon>
    </lineage>
</organism>
<dbReference type="Proteomes" id="UP001054821">
    <property type="component" value="Chromosome 7"/>
</dbReference>
<keyword evidence="2" id="KW-1185">Reference proteome</keyword>
<accession>A0AAD4V261</accession>
<gene>
    <name evidence="1" type="ORF">L3X38_036660</name>
</gene>
<protein>
    <submittedName>
        <fullName evidence="1">Uncharacterized protein</fullName>
    </submittedName>
</protein>